<proteinExistence type="predicted"/>
<sequence length="63" mass="6997">MKLYNNLNTYGTGPSGPAIALTGGSSEIAHIFFGSIDSRNTFLDNYYYARKAVHLENLRNRGK</sequence>
<comment type="caution">
    <text evidence="1">The sequence shown here is derived from an EMBL/GenBank/DDBJ whole genome shotgun (WGS) entry which is preliminary data.</text>
</comment>
<protein>
    <submittedName>
        <fullName evidence="1">Uncharacterized protein</fullName>
    </submittedName>
</protein>
<evidence type="ECO:0000313" key="2">
    <source>
        <dbReference type="Proteomes" id="UP000238157"/>
    </source>
</evidence>
<accession>A0A2T0WLS7</accession>
<reference evidence="1 2" key="1">
    <citation type="submission" date="2018-03" db="EMBL/GenBank/DDBJ databases">
        <title>Genomic Encyclopedia of Archaeal and Bacterial Type Strains, Phase II (KMG-II): from individual species to whole genera.</title>
        <authorList>
            <person name="Goeker M."/>
        </authorList>
    </citation>
    <scope>NUCLEOTIDE SEQUENCE [LARGE SCALE GENOMIC DNA]</scope>
    <source>
        <strain evidence="1 2">DSM 27929</strain>
    </source>
</reference>
<evidence type="ECO:0000313" key="1">
    <source>
        <dbReference type="EMBL" id="PRY87635.1"/>
    </source>
</evidence>
<dbReference type="AlphaFoldDB" id="A0A2T0WLS7"/>
<dbReference type="EMBL" id="PVTR01000006">
    <property type="protein sequence ID" value="PRY87635.1"/>
    <property type="molecule type" value="Genomic_DNA"/>
</dbReference>
<gene>
    <name evidence="1" type="ORF">CLW00_106262</name>
</gene>
<name>A0A2T0WLS7_9BACT</name>
<keyword evidence="2" id="KW-1185">Reference proteome</keyword>
<organism evidence="1 2">
    <name type="scientific">Mongoliibacter ruber</name>
    <dbReference type="NCBI Taxonomy" id="1750599"/>
    <lineage>
        <taxon>Bacteria</taxon>
        <taxon>Pseudomonadati</taxon>
        <taxon>Bacteroidota</taxon>
        <taxon>Cytophagia</taxon>
        <taxon>Cytophagales</taxon>
        <taxon>Cyclobacteriaceae</taxon>
        <taxon>Mongoliibacter</taxon>
    </lineage>
</organism>
<dbReference type="Proteomes" id="UP000238157">
    <property type="component" value="Unassembled WGS sequence"/>
</dbReference>